<feature type="domain" description="Glycosyltransferase 2-like" evidence="1">
    <location>
        <begin position="11"/>
        <end position="176"/>
    </location>
</feature>
<dbReference type="SUPFAM" id="SSF53448">
    <property type="entry name" value="Nucleotide-diphospho-sugar transferases"/>
    <property type="match status" value="1"/>
</dbReference>
<evidence type="ECO:0000313" key="2">
    <source>
        <dbReference type="EMBL" id="PIP61944.1"/>
    </source>
</evidence>
<dbReference type="GO" id="GO:0006487">
    <property type="term" value="P:protein N-linked glycosylation"/>
    <property type="evidence" value="ECO:0007669"/>
    <property type="project" value="TreeGrafter"/>
</dbReference>
<sequence length="244" mass="28163">MIKKRNTIDLSLILPCYNESEHIQKSILRIISILENSKHSYELILIDDKSTDNTTTLIKKLSKQNPKIHTYFHNKNQGRGATVIEGLQIAKGEVAGFIDIDLEVSPVYIPEIVSALKNNMADIIVGQRHYPFSFFPINNLMRFLSSKIYSFIVKNVLELQIQDTESGYKFFNRKKILKVLSKVKDKHWFWDTEVIAQSTIQGLCVKEIPVLFLRNENKTSTVKLLPDTVKYLVALHHFKQSTKK</sequence>
<dbReference type="AlphaFoldDB" id="A0A2H0BWG8"/>
<comment type="caution">
    <text evidence="2">The sequence shown here is derived from an EMBL/GenBank/DDBJ whole genome shotgun (WGS) entry which is preliminary data.</text>
</comment>
<dbReference type="PANTHER" id="PTHR10859">
    <property type="entry name" value="GLYCOSYL TRANSFERASE"/>
    <property type="match status" value="1"/>
</dbReference>
<proteinExistence type="predicted"/>
<organism evidence="2 3">
    <name type="scientific">Candidatus Roizmanbacteria bacterium CG22_combo_CG10-13_8_21_14_all_38_20</name>
    <dbReference type="NCBI Taxonomy" id="1974862"/>
    <lineage>
        <taxon>Bacteria</taxon>
        <taxon>Candidatus Roizmaniibacteriota</taxon>
    </lineage>
</organism>
<evidence type="ECO:0000313" key="3">
    <source>
        <dbReference type="Proteomes" id="UP000231246"/>
    </source>
</evidence>
<gene>
    <name evidence="2" type="ORF">COW99_01825</name>
</gene>
<dbReference type="Proteomes" id="UP000231246">
    <property type="component" value="Unassembled WGS sequence"/>
</dbReference>
<dbReference type="InterPro" id="IPR001173">
    <property type="entry name" value="Glyco_trans_2-like"/>
</dbReference>
<protein>
    <recommendedName>
        <fullName evidence="1">Glycosyltransferase 2-like domain-containing protein</fullName>
    </recommendedName>
</protein>
<accession>A0A2H0BWG8</accession>
<dbReference type="Gene3D" id="3.90.550.10">
    <property type="entry name" value="Spore Coat Polysaccharide Biosynthesis Protein SpsA, Chain A"/>
    <property type="match status" value="1"/>
</dbReference>
<reference evidence="2 3" key="1">
    <citation type="submission" date="2017-09" db="EMBL/GenBank/DDBJ databases">
        <title>Depth-based differentiation of microbial function through sediment-hosted aquifers and enrichment of novel symbionts in the deep terrestrial subsurface.</title>
        <authorList>
            <person name="Probst A.J."/>
            <person name="Ladd B."/>
            <person name="Jarett J.K."/>
            <person name="Geller-Mcgrath D.E."/>
            <person name="Sieber C.M."/>
            <person name="Emerson J.B."/>
            <person name="Anantharaman K."/>
            <person name="Thomas B.C."/>
            <person name="Malmstrom R."/>
            <person name="Stieglmeier M."/>
            <person name="Klingl A."/>
            <person name="Woyke T."/>
            <person name="Ryan C.M."/>
            <person name="Banfield J.F."/>
        </authorList>
    </citation>
    <scope>NUCLEOTIDE SEQUENCE [LARGE SCALE GENOMIC DNA]</scope>
    <source>
        <strain evidence="2">CG22_combo_CG10-13_8_21_14_all_38_20</strain>
    </source>
</reference>
<dbReference type="InterPro" id="IPR029044">
    <property type="entry name" value="Nucleotide-diphossugar_trans"/>
</dbReference>
<evidence type="ECO:0000259" key="1">
    <source>
        <dbReference type="Pfam" id="PF00535"/>
    </source>
</evidence>
<dbReference type="EMBL" id="PCTA01000010">
    <property type="protein sequence ID" value="PIP61944.1"/>
    <property type="molecule type" value="Genomic_DNA"/>
</dbReference>
<dbReference type="PANTHER" id="PTHR10859:SF91">
    <property type="entry name" value="DOLICHYL-PHOSPHATE BETA-GLUCOSYLTRANSFERASE"/>
    <property type="match status" value="1"/>
</dbReference>
<name>A0A2H0BWG8_9BACT</name>
<dbReference type="Pfam" id="PF00535">
    <property type="entry name" value="Glycos_transf_2"/>
    <property type="match status" value="1"/>
</dbReference>